<dbReference type="CDD" id="cd05172">
    <property type="entry name" value="PIKKc_DNA-PK"/>
    <property type="match status" value="1"/>
</dbReference>
<evidence type="ECO:0000256" key="8">
    <source>
        <dbReference type="ARBA" id="ARBA00022763"/>
    </source>
</evidence>
<feature type="domain" description="FAT" evidence="15">
    <location>
        <begin position="3018"/>
        <end position="3748"/>
    </location>
</feature>
<dbReference type="EC" id="2.7.11.1" evidence="2"/>
<keyword evidence="10" id="KW-0067">ATP-binding</keyword>
<dbReference type="GeneID" id="8849217"/>
<dbReference type="InterPro" id="IPR003151">
    <property type="entry name" value="PIK-rel_kinase_FAT"/>
</dbReference>
<evidence type="ECO:0000256" key="3">
    <source>
        <dbReference type="ARBA" id="ARBA00018077"/>
    </source>
</evidence>
<dbReference type="SUPFAM" id="SSF56112">
    <property type="entry name" value="Protein kinase-like (PK-like)"/>
    <property type="match status" value="1"/>
</dbReference>
<keyword evidence="12" id="KW-0539">Nucleus</keyword>
<dbReference type="InterPro" id="IPR046804">
    <property type="entry name" value="DNA-PKcs_N"/>
</dbReference>
<dbReference type="InterPro" id="IPR012582">
    <property type="entry name" value="DNAPKcs_CC3"/>
</dbReference>
<evidence type="ECO:0000313" key="17">
    <source>
        <dbReference type="EMBL" id="EFC47806.1"/>
    </source>
</evidence>
<feature type="compositionally biased region" description="Polar residues" evidence="13">
    <location>
        <begin position="157"/>
        <end position="166"/>
    </location>
</feature>
<feature type="region of interest" description="Disordered" evidence="13">
    <location>
        <begin position="833"/>
        <end position="855"/>
    </location>
</feature>
<dbReference type="InterPro" id="IPR046803">
    <property type="entry name" value="DNAPKcs_CC1-2"/>
</dbReference>
<keyword evidence="11" id="KW-0234">DNA repair</keyword>
<dbReference type="InterPro" id="IPR016024">
    <property type="entry name" value="ARM-type_fold"/>
</dbReference>
<dbReference type="VEuPathDB" id="AmoebaDB:NAEGRDRAFT_57196"/>
<keyword evidence="6" id="KW-0808">Transferase</keyword>
<dbReference type="GO" id="GO:0000723">
    <property type="term" value="P:telomere maintenance"/>
    <property type="evidence" value="ECO:0007669"/>
    <property type="project" value="TreeGrafter"/>
</dbReference>
<gene>
    <name evidence="17" type="ORF">NAEGRDRAFT_57196</name>
</gene>
<dbReference type="GO" id="GO:0004677">
    <property type="term" value="F:DNA-dependent protein kinase activity"/>
    <property type="evidence" value="ECO:0007669"/>
    <property type="project" value="InterPro"/>
</dbReference>
<evidence type="ECO:0000256" key="2">
    <source>
        <dbReference type="ARBA" id="ARBA00012513"/>
    </source>
</evidence>
<evidence type="ECO:0000259" key="14">
    <source>
        <dbReference type="PROSITE" id="PS50290"/>
    </source>
</evidence>
<dbReference type="PANTHER" id="PTHR11139:SF68">
    <property type="entry name" value="DNA-DEPENDENT PROTEIN KINASE CATALYTIC SUBUNIT"/>
    <property type="match status" value="1"/>
</dbReference>
<dbReference type="PROSITE" id="PS51189">
    <property type="entry name" value="FAT"/>
    <property type="match status" value="1"/>
</dbReference>
<dbReference type="Pfam" id="PF20502">
    <property type="entry name" value="DNAPKcs_CC1-2"/>
    <property type="match status" value="2"/>
</dbReference>
<evidence type="ECO:0000256" key="10">
    <source>
        <dbReference type="ARBA" id="ARBA00022840"/>
    </source>
</evidence>
<dbReference type="Pfam" id="PF20500">
    <property type="entry name" value="DNA-PKcs_N"/>
    <property type="match status" value="3"/>
</dbReference>
<dbReference type="InterPro" id="IPR036940">
    <property type="entry name" value="PI3/4_kinase_cat_sf"/>
</dbReference>
<dbReference type="GO" id="GO:0005524">
    <property type="term" value="F:ATP binding"/>
    <property type="evidence" value="ECO:0007669"/>
    <property type="project" value="UniProtKB-KW"/>
</dbReference>
<dbReference type="PROSITE" id="PS00915">
    <property type="entry name" value="PI3_4_KINASE_1"/>
    <property type="match status" value="1"/>
</dbReference>
<evidence type="ECO:0000313" key="18">
    <source>
        <dbReference type="Proteomes" id="UP000006671"/>
    </source>
</evidence>
<dbReference type="PROSITE" id="PS00916">
    <property type="entry name" value="PI3_4_KINASE_2"/>
    <property type="match status" value="1"/>
</dbReference>
<dbReference type="Pfam" id="PF02259">
    <property type="entry name" value="FAT"/>
    <property type="match status" value="1"/>
</dbReference>
<dbReference type="Gene3D" id="1.25.10.10">
    <property type="entry name" value="Leucine-rich Repeat Variant"/>
    <property type="match status" value="1"/>
</dbReference>
<evidence type="ECO:0000256" key="6">
    <source>
        <dbReference type="ARBA" id="ARBA00022679"/>
    </source>
</evidence>
<evidence type="ECO:0000256" key="13">
    <source>
        <dbReference type="SAM" id="MobiDB-lite"/>
    </source>
</evidence>
<dbReference type="GO" id="GO:0006303">
    <property type="term" value="P:double-strand break repair via nonhomologous end joining"/>
    <property type="evidence" value="ECO:0007669"/>
    <property type="project" value="InterPro"/>
</dbReference>
<dbReference type="InterPro" id="IPR011989">
    <property type="entry name" value="ARM-like"/>
</dbReference>
<dbReference type="EMBL" id="GG738853">
    <property type="protein sequence ID" value="EFC47806.1"/>
    <property type="molecule type" value="Genomic_DNA"/>
</dbReference>
<protein>
    <recommendedName>
        <fullName evidence="3">DNA-dependent protein kinase catalytic subunit</fullName>
        <ecNumber evidence="2">2.7.11.1</ecNumber>
    </recommendedName>
</protein>
<proteinExistence type="predicted"/>
<dbReference type="InParanoid" id="D2V5J3"/>
<feature type="region of interest" description="Disordered" evidence="13">
    <location>
        <begin position="1347"/>
        <end position="1388"/>
    </location>
</feature>
<dbReference type="InterPro" id="IPR011009">
    <property type="entry name" value="Kinase-like_dom_sf"/>
</dbReference>
<dbReference type="InterPro" id="IPR003152">
    <property type="entry name" value="FATC_dom"/>
</dbReference>
<evidence type="ECO:0000256" key="9">
    <source>
        <dbReference type="ARBA" id="ARBA00022777"/>
    </source>
</evidence>
<reference evidence="17 18" key="1">
    <citation type="journal article" date="2010" name="Cell">
        <title>The genome of Naegleria gruberi illuminates early eukaryotic versatility.</title>
        <authorList>
            <person name="Fritz-Laylin L.K."/>
            <person name="Prochnik S.E."/>
            <person name="Ginger M.L."/>
            <person name="Dacks J.B."/>
            <person name="Carpenter M.L."/>
            <person name="Field M.C."/>
            <person name="Kuo A."/>
            <person name="Paredez A."/>
            <person name="Chapman J."/>
            <person name="Pham J."/>
            <person name="Shu S."/>
            <person name="Neupane R."/>
            <person name="Cipriano M."/>
            <person name="Mancuso J."/>
            <person name="Tu H."/>
            <person name="Salamov A."/>
            <person name="Lindquist E."/>
            <person name="Shapiro H."/>
            <person name="Lucas S."/>
            <person name="Grigoriev I.V."/>
            <person name="Cande W.Z."/>
            <person name="Fulton C."/>
            <person name="Rokhsar D.S."/>
            <person name="Dawson S.C."/>
        </authorList>
    </citation>
    <scope>NUCLEOTIDE SEQUENCE [LARGE SCALE GENOMIC DNA]</scope>
    <source>
        <strain evidence="17 18">NEG-M</strain>
    </source>
</reference>
<dbReference type="InterPro" id="IPR014009">
    <property type="entry name" value="PIK_FAT"/>
</dbReference>
<evidence type="ECO:0000259" key="16">
    <source>
        <dbReference type="PROSITE" id="PS51190"/>
    </source>
</evidence>
<feature type="region of interest" description="Disordered" evidence="13">
    <location>
        <begin position="2835"/>
        <end position="2862"/>
    </location>
</feature>
<dbReference type="Gene3D" id="1.10.1070.11">
    <property type="entry name" value="Phosphatidylinositol 3-/4-kinase, catalytic domain"/>
    <property type="match status" value="1"/>
</dbReference>
<keyword evidence="7" id="KW-0547">Nucleotide-binding</keyword>
<dbReference type="PROSITE" id="PS51190">
    <property type="entry name" value="FATC"/>
    <property type="match status" value="1"/>
</dbReference>
<dbReference type="Pfam" id="PF02260">
    <property type="entry name" value="FATC"/>
    <property type="match status" value="1"/>
</dbReference>
<feature type="compositionally biased region" description="Basic and acidic residues" evidence="13">
    <location>
        <begin position="2215"/>
        <end position="2230"/>
    </location>
</feature>
<dbReference type="SMART" id="SM00146">
    <property type="entry name" value="PI3Kc"/>
    <property type="match status" value="1"/>
</dbReference>
<feature type="compositionally biased region" description="Acidic residues" evidence="13">
    <location>
        <begin position="1375"/>
        <end position="1388"/>
    </location>
</feature>
<feature type="domain" description="PI3K/PI4K catalytic" evidence="14">
    <location>
        <begin position="3984"/>
        <end position="4331"/>
    </location>
</feature>
<keyword evidence="18" id="KW-1185">Reference proteome</keyword>
<dbReference type="KEGG" id="ngr:NAEGRDRAFT_57196"/>
<keyword evidence="4" id="KW-0723">Serine/threonine-protein kinase</keyword>
<comment type="subcellular location">
    <subcellularLocation>
        <location evidence="1">Nucleus</location>
        <location evidence="1">Nucleolus</location>
    </subcellularLocation>
</comment>
<sequence>MQALERNLSDLHIVLQDGEKSMALLNPISIISDMNDFVSRLSPDDIGLCSSVLFHEEKGIFAYVHQSITLYPSTQGNKTMTLSRKAIFDFLLNYIKIARERILEQALIIKRWCVNVFRRESSNQVRLSTIAPLIKLLIILMENGSSLIKSSSSSSLTTAANQQQQEGDLMEDDNNNNNETTITRSPAESETSLNIKEVFQVYFKEFQRMTNSGNQSVKGAILHLLGVLCEYFPGETHMYQQQMLSLLMNTLLNQSKKAKPEPQLIASTFRGLSHFLSQFGGSVEEGSSYIKPLYQLICTSLELVNETRYDVPKAALIMISKHAYQFKEYLTVDAEKMFDRLSTLCSHRNDKVRKNSFPALESFLAQISYELVREGGRKLESNLRTFKNLMQKFKSLLSLNFADITMTQGSGTSSPPTTNPTFNKYYLSIAIRSFGQFALPMKKFLTQSDTKMILRQLMKLSDQLLTRSQEQLEESVSHIPSFLSAFANIILELDTIDSWILDSLEKISGILFLVYPKQYLFPKYRYANYSAFVKLLIALYLKERALSSFLDRIIFQSMTLTISSVNSMVSTNDVNLDMDQPVSLYEEYLDLWYNILNPKTIKLGEWNYPWIDLSFSEEVIEHLHSLVYDKIIEVIMQMISKFDLRCTNVNNISNQAGSTPVEVSAEMIQDALIPSNAKDMELFLNLIEFTKLFMKKCKPKHFIRWNYIFSKLLIEKSTQYSYISGFYKLLSVAMRISDRNFIDLRYFVHPLQLSFELGLSYLPLADIGLKALEHWIKVLPKKEITEKCLPKVLPKLNPYLMVKHNSSVGIGEENSGADSDVVDVKKLLKGQTKNSIRKINDDKSKSQNKSSSDQTPLGKVQLGVIRLLGKIGGDNILILNSASEKEADENIIRWDTEQRVKFSMPFRDVKLELYFDSILPRITELAEKSSDRQTKIAACEFLHSLVLYMVGKNAYSPQARQRAQEIQLKQAEEDEKRKKQDNNTNDEDATTIVVSTDPTPYFKIYEKIFPVLLRLSVDTEQVTKQLFEPLIFQLVHWLTQNMQYENKETMALLDAIIDSMSETTDGALRDQCSLLLNEFLKWSVKHDKDGKFINVKSLFQRLYSNIHHPNLFKRLGAIMAFNSMYKSFREVDSLVQRHVLDWLHNVIVSLKIVDNEASSLDQKSSENSLGLVEKTIQLIDHIERIIVAKSHLLIKENDRRIHVTLAHAVDWIFMQCGNGERICREQCMKLFPTLCMLLPGFDSDDGPRRWIHAKFKADESSVLKVVDVPSSLIPSYSSSIKVKSEKEEKKNVKNTLTTATDISYFEQVMIWLQKLEASFDCLYWLFNHKFLYPHQLFNLEKEHDEIESENKRSSSSGGRLANYKKRKVESTSDPMLDEDEDVKGKDDGEEEYVSSYSCSIMSHIYHFIEKFALKKPSDCFLIINTLDSEKFVNRKTSTTFRLLNFIGLILDKYPSTLTGQKVNGNESIMETDKFIKLLIMCILAPGKQGFNTNNEDVQTILPRYTRKIFEGITNYAKQSKSIGQTVMTRTRKILNEILGLYVQRYITGLDFKKSSRMNMDDYTFLFREKYLLMLFQISYSLKISILLWDQSMSLYQRSCCNYALILDWAESILNYVTTSDPTSSGESVLSKKLSQIDNSYQVAGDEGDRSRNAIHRVKPSTKGALFYKTFQSEIDNYISEHMDQFARLIIGRIASISNSNKRDQENEFNHHFLFDVLLSVSLKFMRLSLSKKEKKTMFVIQILDCSQPVLEKCGGNIDDDFKLKTMSLIERLFNIESSCILQHGVYQNAIIDFLLACLRIKRDDATSRNDNDEATFGLFDLKLRAIRILPILFKHSAAQPETQGKLPEELNSILRQVKSIVINEFPLNYEEIEPETSEYDDHISLLEDLLYAVQSSDSVDFLEQVLPLFRWKNHPLQEKMTNALKVLFGKFTDEKRLKSANICLETFYKESLPIDIRRQIIQWVCLTCLTHMPERGLVQFFEDNIQKLMKSIAKPTALSETISNPNIEELEADSVRALFVTRTCCYNLLEAMYRLLPASAVKEYINNKYCEKQSSGSGQLTGKELTEKVMRSSFAARSWKPSDQEYKVLGYELLLDFRTSAFNVLAGGVKCTQTQEKFYTGFLFKEKEEDLWENIIDTNREYKFEIETNFAFHRKAVDELRIDSNQPTSDNGKRKAGELRIGYLSSQYLSDSSLSSSMPFAGSFFIPGSKYSEEVTKSSEDESKESEKTPNVDNSSTLEMDEVNTNPCMASILRTVDHMVSIFKYPVGSDKAAANSAMPSWMAEMHKKLNNDETHRNIKLFLCKIITNRPTIFEPFSKYFFEPIIKFIMKEEDDQKKNEDLSSKGITYFIRDLIILLLKWKDVSPSKSTQGKELVSRLLAFMFKNCAHQKKVVLRSNLELVKLIVEKWKDSLTINKSIILGWICHDENKSTAKLARTTGLQLLGILLANDIPVFDATTDSTIITEEKFYEKILENISFKNKDVYEAASEICGMILKSLSKLANTNESVVTFERLLLATCSSFLQKMQYDRFLNCLYKIGIHDTAFIDHFLPSKILDILPNLYGVYKKIALQLITWRAEFVPDLYTSLKPFLRQNLQHKDEPTQLLTLQIIYQLLKTINKSDIMHFMEIMTQYINTSDVQMFSTFSEPCREKYYDILIWLFDNKPTEFRGEEVIRTELIKAMNDISEDIRKKMLHFWDHESRLSNESLKRLEQTFSLLYSNNLGDKWLQFSSYLLLQLLHRSPDFSDANAIFSESLSNCVFKEYKIDTSWQHKSLPLTATSIVLSSQGGRKGSSSLQSYASLPYESLALEDPYNTMSLSQSGGLIHNFLPLTVSNNSNSTSSGNEQQGTSSTSGGEGSSSDDFQTPYLRRRFLKLKETTMTQYQARRAVRIKKEKEAWETRQKIAKKNRITMYRKYRTGELPDIQISLKEIITPLQALCIYDVSLARHLFVSVFTSLYPNMEKLSEKQSEPLKHSIHTNLQQMLKKSPDSSLLVSALLSVILDTEDLQQPKNNILTPKLIRSVSMQSHNVELGILLLEHLIENNLIETTAMEDENIAGQDDMRPYIDAWIELGKLYKAIDEQDVIRSIFEYHVAQQENTKKALSDELDGRYNSALKIYSQGVDQWDSGWQTHDTPPIEEEVEFWRTQKLECLKKMNSWDLVLQEVLSEVQKRTKSESEQLLNQKIWEASELNENLLSLYLDSNLKQKDKWSSLKTFIEESMSSNVKREILETKYSNKLANLSLFTHQYEKAKSYVVDSYAEFLMSWSTLSPLAKTGRHLHLQRLQPLVEMEEFIQLWQNQSDAKSKNLIRMLKDWRSRYPSSYIDDMNTWDNVISNRNFMYDLISQNLENFTEKDTSSSVLLPSSRPKLRPLTSSLIGESPSLTLSLSEQEDYQALAGGLSNIASGTLDLDTLSKTVTREKAVMFLTVTKAARKQKNNTVAQSYLKVAQAASKKLLEVTNSADSSDALSFDFEFFKSLVKLLKIKALTSGRGSSSETKDVFDKLIKFIKQNATKYGKEVNDASQTVPTSYVLTYKLLDADANSSFANTLRENTKLGGNPEDYLQTALNRYKESVEIVNKNTNDDSNVVIKIEDGNNTISPYQSAKIYLKFAIFCDEILKERLGQKYTDDEDLVITREGSSKLPSNDILAEHIVENMLNSMKYYNKEARDRFPRLLELIEKFPSTRKIFAKFAPTSTSLQIPSWMFITWISQMLAHLTGPEGECLIPILLSLAENYPQSLYYPLNISSEDIIGSFERGNTGITRKVLEGIKLMKQKVRNPLIETFIFSLKKLNHPELRFKAYMDDIKEIMKSKNYKSEKERKRDIKSKWEEAFDDLFDPNAPNVGVYNTRFAKNWVPQIKKDFGGRDGAKVMEMTDKTFEQLYAVKFKKMKETKGAMIPGKTKLEYFSKWMFDFHQSSTRGSNETISSSSDVVENGGNFYIEVPGQYINNVGKAAAALMLGSVGMSSKQNNMQAPSIDEHVRIISFDPNLLTMSSMRKPKRLKIHGSDEKDYAFLVKGGEDLRQDQRIQQLFHVMNNILDKDTNCKQRDLNIRMYKVVPMSSEVGIIEWVDNTMPLKAIIEEQLNKQTGTHDQEVLKHPSASIHLKMLEKVSGSKGAEYTLYQKYLVTYSNADQDMLEQTMDEQYKLIDPDLLRNGLRSLAMSNEAYFTIRNRFAKSLATFSISSYVLGIGDRHLENFLVDFSEGSLIGIDFGHAFGSATEILPVPELMPFRLTRQMLAIFSPISTTLDDFANENVGTGLLFESMVHCMRALHNNRHILLNTMDVFIKEPLVDWLKNAKKNPQFYQMSAENLPNSASSSSSSEASQDGDQSLMKWYPQRKVELAKMKLELANPKVIFKSDAQANLHLKKGLKYVDRAIEGDPKTNKRAKVGETCSSIKEQVECLIDMATDVKILGRTYIGWGAQF</sequence>
<dbReference type="PROSITE" id="PS50290">
    <property type="entry name" value="PI3_4_KINASE_3"/>
    <property type="match status" value="1"/>
</dbReference>
<dbReference type="SMART" id="SM01343">
    <property type="entry name" value="FATC"/>
    <property type="match status" value="1"/>
</dbReference>
<keyword evidence="9 17" id="KW-0418">Kinase</keyword>
<evidence type="ECO:0000256" key="7">
    <source>
        <dbReference type="ARBA" id="ARBA00022741"/>
    </source>
</evidence>
<dbReference type="InterPro" id="IPR037706">
    <property type="entry name" value="DNA-PK_dom"/>
</dbReference>
<evidence type="ECO:0000256" key="11">
    <source>
        <dbReference type="ARBA" id="ARBA00023204"/>
    </source>
</evidence>
<dbReference type="Pfam" id="PF08163">
    <property type="entry name" value="DNAPKcs_CC3"/>
    <property type="match status" value="1"/>
</dbReference>
<feature type="domain" description="FATC" evidence="16">
    <location>
        <begin position="4391"/>
        <end position="4423"/>
    </location>
</feature>
<evidence type="ECO:0000256" key="4">
    <source>
        <dbReference type="ARBA" id="ARBA00022527"/>
    </source>
</evidence>
<accession>D2V5J3</accession>
<dbReference type="SMART" id="SM01344">
    <property type="entry name" value="NUC194"/>
    <property type="match status" value="1"/>
</dbReference>
<dbReference type="InterPro" id="IPR000403">
    <property type="entry name" value="PI3/4_kinase_cat_dom"/>
</dbReference>
<evidence type="ECO:0000256" key="5">
    <source>
        <dbReference type="ARBA" id="ARBA00022553"/>
    </source>
</evidence>
<organism evidence="18">
    <name type="scientific">Naegleria gruberi</name>
    <name type="common">Amoeba</name>
    <dbReference type="NCBI Taxonomy" id="5762"/>
    <lineage>
        <taxon>Eukaryota</taxon>
        <taxon>Discoba</taxon>
        <taxon>Heterolobosea</taxon>
        <taxon>Tetramitia</taxon>
        <taxon>Eutetramitia</taxon>
        <taxon>Vahlkampfiidae</taxon>
        <taxon>Naegleria</taxon>
    </lineage>
</organism>
<dbReference type="Pfam" id="PF19704">
    <property type="entry name" value="DNAPKcs_CC5"/>
    <property type="match status" value="2"/>
</dbReference>
<dbReference type="STRING" id="5762.D2V5J3"/>
<evidence type="ECO:0000259" key="15">
    <source>
        <dbReference type="PROSITE" id="PS51189"/>
    </source>
</evidence>
<dbReference type="InterPro" id="IPR018936">
    <property type="entry name" value="PI3/4_kinase_CS"/>
</dbReference>
<evidence type="ECO:0000256" key="12">
    <source>
        <dbReference type="ARBA" id="ARBA00023242"/>
    </source>
</evidence>
<name>D2V5J3_NAEGR</name>
<feature type="region of interest" description="Disordered" evidence="13">
    <location>
        <begin position="157"/>
        <end position="189"/>
    </location>
</feature>
<dbReference type="RefSeq" id="XP_002680550.1">
    <property type="nucleotide sequence ID" value="XM_002680504.1"/>
</dbReference>
<evidence type="ECO:0000256" key="1">
    <source>
        <dbReference type="ARBA" id="ARBA00004604"/>
    </source>
</evidence>
<keyword evidence="5" id="KW-0597">Phosphoprotein</keyword>
<dbReference type="InterPro" id="IPR050517">
    <property type="entry name" value="DDR_Repair_Kinase"/>
</dbReference>
<keyword evidence="8" id="KW-0227">DNA damage</keyword>
<dbReference type="OrthoDB" id="431717at2759"/>
<dbReference type="PANTHER" id="PTHR11139">
    <property type="entry name" value="ATAXIA TELANGIECTASIA MUTATED ATM -RELATED"/>
    <property type="match status" value="1"/>
</dbReference>
<dbReference type="GO" id="GO:0005730">
    <property type="term" value="C:nucleolus"/>
    <property type="evidence" value="ECO:0007669"/>
    <property type="project" value="UniProtKB-SubCell"/>
</dbReference>
<dbReference type="OMA" id="PSPMCRE"/>
<dbReference type="Gene3D" id="3.30.1010.10">
    <property type="entry name" value="Phosphatidylinositol 3-kinase Catalytic Subunit, Chain A, domain 4"/>
    <property type="match status" value="1"/>
</dbReference>
<dbReference type="Proteomes" id="UP000006671">
    <property type="component" value="Unassembled WGS sequence"/>
</dbReference>
<feature type="region of interest" description="Disordered" evidence="13">
    <location>
        <begin position="2215"/>
        <end position="2239"/>
    </location>
</feature>
<dbReference type="SUPFAM" id="SSF48371">
    <property type="entry name" value="ARM repeat"/>
    <property type="match status" value="4"/>
</dbReference>
<dbReference type="InterPro" id="IPR045581">
    <property type="entry name" value="DNAPKcs_CC5"/>
</dbReference>
<dbReference type="eggNOG" id="KOG0891">
    <property type="taxonomic scope" value="Eukaryota"/>
</dbReference>
<feature type="compositionally biased region" description="Low complexity" evidence="13">
    <location>
        <begin position="2835"/>
        <end position="2852"/>
    </location>
</feature>
<dbReference type="Pfam" id="PF00454">
    <property type="entry name" value="PI3_PI4_kinase"/>
    <property type="match status" value="1"/>
</dbReference>